<keyword evidence="4" id="KW-0997">Cell inner membrane</keyword>
<name>A0A397Q4N2_9HYPH</name>
<proteinExistence type="inferred from homology"/>
<dbReference type="Proteomes" id="UP000266273">
    <property type="component" value="Unassembled WGS sequence"/>
</dbReference>
<dbReference type="PANTHER" id="PTHR30574:SF1">
    <property type="entry name" value="SULPHUR TRANSPORT DOMAIN-CONTAINING PROTEIN"/>
    <property type="match status" value="1"/>
</dbReference>
<comment type="caution">
    <text evidence="10">The sequence shown here is derived from an EMBL/GenBank/DDBJ whole genome shotgun (WGS) entry which is preliminary data.</text>
</comment>
<feature type="transmembrane region" description="Helical" evidence="9">
    <location>
        <begin position="12"/>
        <end position="31"/>
    </location>
</feature>
<evidence type="ECO:0000256" key="9">
    <source>
        <dbReference type="SAM" id="Phobius"/>
    </source>
</evidence>
<gene>
    <name evidence="10" type="ORF">BXY53_1087</name>
</gene>
<feature type="transmembrane region" description="Helical" evidence="9">
    <location>
        <begin position="113"/>
        <end position="131"/>
    </location>
</feature>
<sequence>MRNDQPQPYWPPLAAGVGLGLVLLLTFVITGHGLGASGFFTRLTAAVGAWVAPATTAANAYLGGYVQAGAPLLAWITWEIVGLAIGALIGSVTARRFNPSIERGPSTGVGTRLTFALAGGILTGFGARLARGCTSGLGLSGSATLAVAGFVFLITFFIGGFITSMLTRRVWE</sequence>
<dbReference type="OrthoDB" id="9814020at2"/>
<evidence type="ECO:0000256" key="2">
    <source>
        <dbReference type="ARBA" id="ARBA00022448"/>
    </source>
</evidence>
<evidence type="ECO:0000313" key="10">
    <source>
        <dbReference type="EMBL" id="RIA55998.1"/>
    </source>
</evidence>
<dbReference type="RefSeq" id="WP_119060835.1">
    <property type="nucleotide sequence ID" value="NZ_QXDF01000001.1"/>
</dbReference>
<dbReference type="InterPro" id="IPR007272">
    <property type="entry name" value="Sulf_transp_TsuA/YedE"/>
</dbReference>
<keyword evidence="5 9" id="KW-0812">Transmembrane</keyword>
<keyword evidence="6 9" id="KW-1133">Transmembrane helix</keyword>
<evidence type="ECO:0000313" key="11">
    <source>
        <dbReference type="Proteomes" id="UP000266273"/>
    </source>
</evidence>
<dbReference type="PANTHER" id="PTHR30574">
    <property type="entry name" value="INNER MEMBRANE PROTEIN YEDE"/>
    <property type="match status" value="1"/>
</dbReference>
<feature type="transmembrane region" description="Helical" evidence="9">
    <location>
        <begin position="143"/>
        <end position="166"/>
    </location>
</feature>
<keyword evidence="7 9" id="KW-0472">Membrane</keyword>
<comment type="subcellular location">
    <subcellularLocation>
        <location evidence="1">Cell inner membrane</location>
        <topology evidence="1">Multi-pass membrane protein</topology>
    </subcellularLocation>
</comment>
<comment type="similarity">
    <text evidence="8">Belongs to the TsuA/YedE (TC 9.B.102) family.</text>
</comment>
<evidence type="ECO:0000256" key="8">
    <source>
        <dbReference type="ARBA" id="ARBA00035655"/>
    </source>
</evidence>
<dbReference type="EMBL" id="QXDF01000001">
    <property type="protein sequence ID" value="RIA55998.1"/>
    <property type="molecule type" value="Genomic_DNA"/>
</dbReference>
<accession>A0A397Q4N2</accession>
<evidence type="ECO:0000256" key="7">
    <source>
        <dbReference type="ARBA" id="ARBA00023136"/>
    </source>
</evidence>
<organism evidence="10 11">
    <name type="scientific">Dichotomicrobium thermohalophilum</name>
    <dbReference type="NCBI Taxonomy" id="933063"/>
    <lineage>
        <taxon>Bacteria</taxon>
        <taxon>Pseudomonadati</taxon>
        <taxon>Pseudomonadota</taxon>
        <taxon>Alphaproteobacteria</taxon>
        <taxon>Hyphomicrobiales</taxon>
        <taxon>Hyphomicrobiaceae</taxon>
        <taxon>Dichotomicrobium</taxon>
    </lineage>
</organism>
<keyword evidence="2" id="KW-0813">Transport</keyword>
<dbReference type="AlphaFoldDB" id="A0A397Q4N2"/>
<evidence type="ECO:0000256" key="4">
    <source>
        <dbReference type="ARBA" id="ARBA00022519"/>
    </source>
</evidence>
<evidence type="ECO:0000256" key="5">
    <source>
        <dbReference type="ARBA" id="ARBA00022692"/>
    </source>
</evidence>
<feature type="transmembrane region" description="Helical" evidence="9">
    <location>
        <begin position="43"/>
        <end position="66"/>
    </location>
</feature>
<dbReference type="Pfam" id="PF04143">
    <property type="entry name" value="Sulf_transp"/>
    <property type="match status" value="1"/>
</dbReference>
<evidence type="ECO:0000256" key="3">
    <source>
        <dbReference type="ARBA" id="ARBA00022475"/>
    </source>
</evidence>
<keyword evidence="11" id="KW-1185">Reference proteome</keyword>
<evidence type="ECO:0000256" key="6">
    <source>
        <dbReference type="ARBA" id="ARBA00022989"/>
    </source>
</evidence>
<feature type="transmembrane region" description="Helical" evidence="9">
    <location>
        <begin position="72"/>
        <end position="92"/>
    </location>
</feature>
<protein>
    <submittedName>
        <fullName evidence="10">Uncharacterized protein</fullName>
    </submittedName>
</protein>
<keyword evidence="3" id="KW-1003">Cell membrane</keyword>
<evidence type="ECO:0000256" key="1">
    <source>
        <dbReference type="ARBA" id="ARBA00004429"/>
    </source>
</evidence>
<dbReference type="GO" id="GO:0005886">
    <property type="term" value="C:plasma membrane"/>
    <property type="evidence" value="ECO:0007669"/>
    <property type="project" value="UniProtKB-SubCell"/>
</dbReference>
<reference evidence="10 11" key="1">
    <citation type="submission" date="2018-08" db="EMBL/GenBank/DDBJ databases">
        <title>Genomic Encyclopedia of Archaeal and Bacterial Type Strains, Phase II (KMG-II): from individual species to whole genera.</title>
        <authorList>
            <person name="Goeker M."/>
        </authorList>
    </citation>
    <scope>NUCLEOTIDE SEQUENCE [LARGE SCALE GENOMIC DNA]</scope>
    <source>
        <strain evidence="10 11">DSM 5002</strain>
    </source>
</reference>